<dbReference type="Gene3D" id="3.40.50.150">
    <property type="entry name" value="Vaccinia Virus protein VP39"/>
    <property type="match status" value="1"/>
</dbReference>
<dbReference type="PANTHER" id="PTHR43861">
    <property type="entry name" value="TRANS-ACONITATE 2-METHYLTRANSFERASE-RELATED"/>
    <property type="match status" value="1"/>
</dbReference>
<keyword evidence="3" id="KW-1185">Reference proteome</keyword>
<evidence type="ECO:0000313" key="2">
    <source>
        <dbReference type="EMBL" id="QKG85074.1"/>
    </source>
</evidence>
<protein>
    <submittedName>
        <fullName evidence="2">Class I SAM-dependent methyltransferase</fullName>
    </submittedName>
</protein>
<dbReference type="SUPFAM" id="SSF53335">
    <property type="entry name" value="S-adenosyl-L-methionine-dependent methyltransferases"/>
    <property type="match status" value="1"/>
</dbReference>
<dbReference type="EMBL" id="CP048104">
    <property type="protein sequence ID" value="QKG85074.1"/>
    <property type="molecule type" value="Genomic_DNA"/>
</dbReference>
<evidence type="ECO:0000259" key="1">
    <source>
        <dbReference type="Pfam" id="PF08241"/>
    </source>
</evidence>
<dbReference type="Proteomes" id="UP000503088">
    <property type="component" value="Chromosome"/>
</dbReference>
<keyword evidence="2" id="KW-0489">Methyltransferase</keyword>
<organism evidence="2 3">
    <name type="scientific">Kroppenstedtia pulmonis</name>
    <dbReference type="NCBI Taxonomy" id="1380685"/>
    <lineage>
        <taxon>Bacteria</taxon>
        <taxon>Bacillati</taxon>
        <taxon>Bacillota</taxon>
        <taxon>Bacilli</taxon>
        <taxon>Bacillales</taxon>
        <taxon>Thermoactinomycetaceae</taxon>
        <taxon>Kroppenstedtia</taxon>
    </lineage>
</organism>
<dbReference type="Pfam" id="PF08241">
    <property type="entry name" value="Methyltransf_11"/>
    <property type="match status" value="1"/>
</dbReference>
<dbReference type="InterPro" id="IPR029063">
    <property type="entry name" value="SAM-dependent_MTases_sf"/>
</dbReference>
<feature type="domain" description="Methyltransferase type 11" evidence="1">
    <location>
        <begin position="55"/>
        <end position="149"/>
    </location>
</feature>
<gene>
    <name evidence="2" type="ORF">GXN76_11755</name>
</gene>
<sequence>MGRRSTDMRGNRFFDRGTVFDTYQKKRQKRDNANDTLEKPIVMELMGDVKGLEVLDLGCGDAEYGKELIHLGARCYTGVESSGKMVKAARKNLQGTQGKVIQADIEEWSYPMSSFDRAVSRLVLHYVENLVALLKRVYQTLKPGGRVLFSVEHPVVTSGYGCWPEDQHREDWTVDRYFNRGFRTQFWMGEEVEKYHRTVEDYFLSLQQAGFVVECLRESCPDQRYFVDEETYKRRTRIPLFLFLSGNKPSLEERNNL</sequence>
<dbReference type="AlphaFoldDB" id="A0A7D4CGQ1"/>
<dbReference type="GO" id="GO:0008757">
    <property type="term" value="F:S-adenosylmethionine-dependent methyltransferase activity"/>
    <property type="evidence" value="ECO:0007669"/>
    <property type="project" value="InterPro"/>
</dbReference>
<reference evidence="2 3" key="1">
    <citation type="submission" date="2020-01" db="EMBL/GenBank/DDBJ databases">
        <authorList>
            <person name="Gulvik C.A."/>
            <person name="Batra D.G."/>
        </authorList>
    </citation>
    <scope>NUCLEOTIDE SEQUENCE [LARGE SCALE GENOMIC DNA]</scope>
    <source>
        <strain evidence="2 3">W9323</strain>
    </source>
</reference>
<keyword evidence="2" id="KW-0808">Transferase</keyword>
<dbReference type="InterPro" id="IPR013216">
    <property type="entry name" value="Methyltransf_11"/>
</dbReference>
<evidence type="ECO:0000313" key="3">
    <source>
        <dbReference type="Proteomes" id="UP000503088"/>
    </source>
</evidence>
<dbReference type="GO" id="GO:0032259">
    <property type="term" value="P:methylation"/>
    <property type="evidence" value="ECO:0007669"/>
    <property type="project" value="UniProtKB-KW"/>
</dbReference>
<dbReference type="PANTHER" id="PTHR43861:SF1">
    <property type="entry name" value="TRANS-ACONITATE 2-METHYLTRANSFERASE"/>
    <property type="match status" value="1"/>
</dbReference>
<accession>A0A7D4CGQ1</accession>
<dbReference type="CDD" id="cd02440">
    <property type="entry name" value="AdoMet_MTases"/>
    <property type="match status" value="1"/>
</dbReference>
<proteinExistence type="predicted"/>
<name>A0A7D4CGQ1_9BACL</name>
<dbReference type="KEGG" id="kpul:GXN76_11755"/>